<comment type="caution">
    <text evidence="2">The sequence shown here is derived from an EMBL/GenBank/DDBJ whole genome shotgun (WGS) entry which is preliminary data.</text>
</comment>
<dbReference type="Proteomes" id="UP001341840">
    <property type="component" value="Unassembled WGS sequence"/>
</dbReference>
<keyword evidence="3" id="KW-1185">Reference proteome</keyword>
<organism evidence="2 3">
    <name type="scientific">Stylosanthes scabra</name>
    <dbReference type="NCBI Taxonomy" id="79078"/>
    <lineage>
        <taxon>Eukaryota</taxon>
        <taxon>Viridiplantae</taxon>
        <taxon>Streptophyta</taxon>
        <taxon>Embryophyta</taxon>
        <taxon>Tracheophyta</taxon>
        <taxon>Spermatophyta</taxon>
        <taxon>Magnoliopsida</taxon>
        <taxon>eudicotyledons</taxon>
        <taxon>Gunneridae</taxon>
        <taxon>Pentapetalae</taxon>
        <taxon>rosids</taxon>
        <taxon>fabids</taxon>
        <taxon>Fabales</taxon>
        <taxon>Fabaceae</taxon>
        <taxon>Papilionoideae</taxon>
        <taxon>50 kb inversion clade</taxon>
        <taxon>dalbergioids sensu lato</taxon>
        <taxon>Dalbergieae</taxon>
        <taxon>Pterocarpus clade</taxon>
        <taxon>Stylosanthes</taxon>
    </lineage>
</organism>
<evidence type="ECO:0000313" key="2">
    <source>
        <dbReference type="EMBL" id="MED6151298.1"/>
    </source>
</evidence>
<dbReference type="EMBL" id="JASCZI010091827">
    <property type="protein sequence ID" value="MED6151298.1"/>
    <property type="molecule type" value="Genomic_DNA"/>
</dbReference>
<keyword evidence="1" id="KW-0472">Membrane</keyword>
<evidence type="ECO:0000256" key="1">
    <source>
        <dbReference type="SAM" id="Phobius"/>
    </source>
</evidence>
<sequence length="150" mass="16539">MQATELSCILTLIITTGMTLHMIFFGSEYAMKRISYFPQAHKGETALIPKITPRRKTGLRPLSPSQHLSGVELISKEDHRAKGHHTPPPISQGLRGNITCSTRRKTGLRDLMPPSQLSLGFTVIYPSSHQSLSSSLSLHLTKCHIGLILS</sequence>
<protein>
    <submittedName>
        <fullName evidence="2">Uncharacterized protein</fullName>
    </submittedName>
</protein>
<proteinExistence type="predicted"/>
<feature type="transmembrane region" description="Helical" evidence="1">
    <location>
        <begin position="6"/>
        <end position="25"/>
    </location>
</feature>
<keyword evidence="1" id="KW-0812">Transmembrane</keyword>
<accession>A0ABU6TTK5</accession>
<reference evidence="2 3" key="1">
    <citation type="journal article" date="2023" name="Plants (Basel)">
        <title>Bridging the Gap: Combining Genomics and Transcriptomics Approaches to Understand Stylosanthes scabra, an Orphan Legume from the Brazilian Caatinga.</title>
        <authorList>
            <person name="Ferreira-Neto J.R.C."/>
            <person name="da Silva M.D."/>
            <person name="Binneck E."/>
            <person name="de Melo N.F."/>
            <person name="da Silva R.H."/>
            <person name="de Melo A.L.T.M."/>
            <person name="Pandolfi V."/>
            <person name="Bustamante F.O."/>
            <person name="Brasileiro-Vidal A.C."/>
            <person name="Benko-Iseppon A.M."/>
        </authorList>
    </citation>
    <scope>NUCLEOTIDE SEQUENCE [LARGE SCALE GENOMIC DNA]</scope>
    <source>
        <tissue evidence="2">Leaves</tissue>
    </source>
</reference>
<keyword evidence="1" id="KW-1133">Transmembrane helix</keyword>
<name>A0ABU6TTK5_9FABA</name>
<evidence type="ECO:0000313" key="3">
    <source>
        <dbReference type="Proteomes" id="UP001341840"/>
    </source>
</evidence>
<gene>
    <name evidence="2" type="ORF">PIB30_081183</name>
</gene>